<dbReference type="Proteomes" id="UP000295717">
    <property type="component" value="Unassembled WGS sequence"/>
</dbReference>
<dbReference type="Pfam" id="PF04107">
    <property type="entry name" value="GCS2"/>
    <property type="match status" value="1"/>
</dbReference>
<accession>A0A4R3NAS8</accession>
<proteinExistence type="predicted"/>
<dbReference type="GO" id="GO:0042398">
    <property type="term" value="P:modified amino acid biosynthetic process"/>
    <property type="evidence" value="ECO:0007669"/>
    <property type="project" value="InterPro"/>
</dbReference>
<evidence type="ECO:0000313" key="2">
    <source>
        <dbReference type="Proteomes" id="UP000295717"/>
    </source>
</evidence>
<dbReference type="InterPro" id="IPR006336">
    <property type="entry name" value="GCS2"/>
</dbReference>
<dbReference type="AlphaFoldDB" id="A0A4R3NAS8"/>
<name>A0A4R3NAS8_9GAMM</name>
<dbReference type="Gene3D" id="3.30.590.20">
    <property type="match status" value="1"/>
</dbReference>
<dbReference type="SUPFAM" id="SSF55931">
    <property type="entry name" value="Glutamine synthetase/guanido kinase"/>
    <property type="match status" value="1"/>
</dbReference>
<evidence type="ECO:0000313" key="1">
    <source>
        <dbReference type="EMBL" id="TCT24263.1"/>
    </source>
</evidence>
<sequence length="375" mass="41135">MRCGIEFEYLIVDSGGPEPGRIRDFSNLAYEEIRPLLEDKPGRDDATLATGDLGIRSGYWYLEGDERFHDDGSFRTLVVKGVEIRTPPAPDVDRAIRSLVGIESQLAAVLARHGLGLAIAGFNPIRPRYDFDPPLNAWEVAERQRDRSYDGTHISTLSYGPDINLSLPGWSAEHSLDAARKLNAYAPYIVPFSFSSPFYAGILWDGLSKRTYERAAFRPAVKLYLAPEMSADGAEHSGLIHPARLPGEVGRIEFKAFDAIPSVEVLTACCHLLEGICLATDLTQRSETPDLDLYRRAALAGFADAAIAEGALEVLGKAQRALRRAGDFRAAQSLESLEASRDQKTTPAHDLLGRYFRHGDLYSGRLGAATVSGRT</sequence>
<keyword evidence="1" id="KW-0436">Ligase</keyword>
<dbReference type="OrthoDB" id="143227at2"/>
<gene>
    <name evidence="1" type="ORF">EDC35_101585</name>
</gene>
<organism evidence="1 2">
    <name type="scientific">Thiobaca trueperi</name>
    <dbReference type="NCBI Taxonomy" id="127458"/>
    <lineage>
        <taxon>Bacteria</taxon>
        <taxon>Pseudomonadati</taxon>
        <taxon>Pseudomonadota</taxon>
        <taxon>Gammaproteobacteria</taxon>
        <taxon>Chromatiales</taxon>
        <taxon>Chromatiaceae</taxon>
        <taxon>Thiobaca</taxon>
    </lineage>
</organism>
<reference evidence="1 2" key="1">
    <citation type="submission" date="2019-03" db="EMBL/GenBank/DDBJ databases">
        <title>Genomic Encyclopedia of Type Strains, Phase IV (KMG-IV): sequencing the most valuable type-strain genomes for metagenomic binning, comparative biology and taxonomic classification.</title>
        <authorList>
            <person name="Goeker M."/>
        </authorList>
    </citation>
    <scope>NUCLEOTIDE SEQUENCE [LARGE SCALE GENOMIC DNA]</scope>
    <source>
        <strain evidence="1 2">DSM 13587</strain>
    </source>
</reference>
<dbReference type="GO" id="GO:0004357">
    <property type="term" value="F:glutamate-cysteine ligase activity"/>
    <property type="evidence" value="ECO:0007669"/>
    <property type="project" value="InterPro"/>
</dbReference>
<keyword evidence="2" id="KW-1185">Reference proteome</keyword>
<dbReference type="EMBL" id="SMAO01000001">
    <property type="protein sequence ID" value="TCT24263.1"/>
    <property type="molecule type" value="Genomic_DNA"/>
</dbReference>
<dbReference type="InterPro" id="IPR014746">
    <property type="entry name" value="Gln_synth/guanido_kin_cat_dom"/>
</dbReference>
<dbReference type="RefSeq" id="WP_132975519.1">
    <property type="nucleotide sequence ID" value="NZ_SMAO01000001.1"/>
</dbReference>
<comment type="caution">
    <text evidence="1">The sequence shown here is derived from an EMBL/GenBank/DDBJ whole genome shotgun (WGS) entry which is preliminary data.</text>
</comment>
<protein>
    <submittedName>
        <fullName evidence="1">Glutamate-cysteine ligase</fullName>
    </submittedName>
</protein>